<dbReference type="AlphaFoldDB" id="A0A2N3MZS5"/>
<dbReference type="InterPro" id="IPR002110">
    <property type="entry name" value="Ankyrin_rpt"/>
</dbReference>
<dbReference type="Gene3D" id="1.25.40.20">
    <property type="entry name" value="Ankyrin repeat-containing domain"/>
    <property type="match status" value="1"/>
</dbReference>
<dbReference type="SUPFAM" id="SSF48403">
    <property type="entry name" value="Ankyrin repeat"/>
    <property type="match status" value="1"/>
</dbReference>
<dbReference type="InterPro" id="IPR036770">
    <property type="entry name" value="Ankyrin_rpt-contain_sf"/>
</dbReference>
<reference evidence="4 5" key="1">
    <citation type="journal article" date="2017" name="G3 (Bethesda)">
        <title>First Draft Genome Sequence of the Pathogenic Fungus Lomentospora prolificans (Formerly Scedosporium prolificans).</title>
        <authorList>
            <person name="Luo R."/>
            <person name="Zimin A."/>
            <person name="Workman R."/>
            <person name="Fan Y."/>
            <person name="Pertea G."/>
            <person name="Grossman N."/>
            <person name="Wear M.P."/>
            <person name="Jia B."/>
            <person name="Miller H."/>
            <person name="Casadevall A."/>
            <person name="Timp W."/>
            <person name="Zhang S.X."/>
            <person name="Salzberg S.L."/>
        </authorList>
    </citation>
    <scope>NUCLEOTIDE SEQUENCE [LARGE SCALE GENOMIC DNA]</scope>
    <source>
        <strain evidence="4 5">JHH-5317</strain>
    </source>
</reference>
<evidence type="ECO:0000313" key="4">
    <source>
        <dbReference type="EMBL" id="PKS05683.1"/>
    </source>
</evidence>
<feature type="repeat" description="ANK" evidence="3">
    <location>
        <begin position="20"/>
        <end position="41"/>
    </location>
</feature>
<evidence type="ECO:0000313" key="5">
    <source>
        <dbReference type="Proteomes" id="UP000233524"/>
    </source>
</evidence>
<name>A0A2N3MZS5_9PEZI</name>
<dbReference type="InParanoid" id="A0A2N3MZS5"/>
<keyword evidence="1" id="KW-0677">Repeat</keyword>
<dbReference type="PANTHER" id="PTHR24198:SF165">
    <property type="entry name" value="ANKYRIN REPEAT-CONTAINING PROTEIN-RELATED"/>
    <property type="match status" value="1"/>
</dbReference>
<dbReference type="PROSITE" id="PS50088">
    <property type="entry name" value="ANK_REPEAT"/>
    <property type="match status" value="1"/>
</dbReference>
<feature type="non-terminal residue" evidence="4">
    <location>
        <position position="73"/>
    </location>
</feature>
<dbReference type="PROSITE" id="PS50297">
    <property type="entry name" value="ANK_REP_REGION"/>
    <property type="match status" value="1"/>
</dbReference>
<dbReference type="OrthoDB" id="341259at2759"/>
<gene>
    <name evidence="4" type="ORF">jhhlp_007991</name>
</gene>
<keyword evidence="5" id="KW-1185">Reference proteome</keyword>
<dbReference type="STRING" id="41688.A0A2N3MZS5"/>
<proteinExistence type="predicted"/>
<dbReference type="PANTHER" id="PTHR24198">
    <property type="entry name" value="ANKYRIN REPEAT AND PROTEIN KINASE DOMAIN-CONTAINING PROTEIN"/>
    <property type="match status" value="1"/>
</dbReference>
<organism evidence="4 5">
    <name type="scientific">Lomentospora prolificans</name>
    <dbReference type="NCBI Taxonomy" id="41688"/>
    <lineage>
        <taxon>Eukaryota</taxon>
        <taxon>Fungi</taxon>
        <taxon>Dikarya</taxon>
        <taxon>Ascomycota</taxon>
        <taxon>Pezizomycotina</taxon>
        <taxon>Sordariomycetes</taxon>
        <taxon>Hypocreomycetidae</taxon>
        <taxon>Microascales</taxon>
        <taxon>Microascaceae</taxon>
        <taxon>Lomentospora</taxon>
    </lineage>
</organism>
<sequence>GIVKLLLAVDSVEPDIRDISGQTPLSWAATNGHEGIVKLLLAIDSVEPDMKDRIYCQTPLCSAAKSCHEGIVK</sequence>
<feature type="non-terminal residue" evidence="4">
    <location>
        <position position="1"/>
    </location>
</feature>
<keyword evidence="2 3" id="KW-0040">ANK repeat</keyword>
<protein>
    <submittedName>
        <fullName evidence="4">Uncharacterized protein</fullName>
    </submittedName>
</protein>
<dbReference type="Proteomes" id="UP000233524">
    <property type="component" value="Unassembled WGS sequence"/>
</dbReference>
<comment type="caution">
    <text evidence="4">The sequence shown here is derived from an EMBL/GenBank/DDBJ whole genome shotgun (WGS) entry which is preliminary data.</text>
</comment>
<evidence type="ECO:0000256" key="1">
    <source>
        <dbReference type="ARBA" id="ARBA00022737"/>
    </source>
</evidence>
<dbReference type="EMBL" id="NLAX01001259">
    <property type="protein sequence ID" value="PKS05683.1"/>
    <property type="molecule type" value="Genomic_DNA"/>
</dbReference>
<dbReference type="VEuPathDB" id="FungiDB:jhhlp_007991"/>
<evidence type="ECO:0000256" key="2">
    <source>
        <dbReference type="ARBA" id="ARBA00023043"/>
    </source>
</evidence>
<accession>A0A2N3MZS5</accession>
<dbReference type="Pfam" id="PF12796">
    <property type="entry name" value="Ank_2"/>
    <property type="match status" value="1"/>
</dbReference>
<evidence type="ECO:0000256" key="3">
    <source>
        <dbReference type="PROSITE-ProRule" id="PRU00023"/>
    </source>
</evidence>